<keyword evidence="4" id="KW-1185">Reference proteome</keyword>
<keyword evidence="2" id="KW-0812">Transmembrane</keyword>
<feature type="transmembrane region" description="Helical" evidence="2">
    <location>
        <begin position="36"/>
        <end position="68"/>
    </location>
</feature>
<proteinExistence type="predicted"/>
<keyword evidence="2" id="KW-1133">Transmembrane helix</keyword>
<evidence type="ECO:0000313" key="4">
    <source>
        <dbReference type="Proteomes" id="UP000188929"/>
    </source>
</evidence>
<reference evidence="4" key="1">
    <citation type="submission" date="2016-10" db="EMBL/GenBank/DDBJ databases">
        <title>Frankia sp. NRRL B-16386 Genome sequencing.</title>
        <authorList>
            <person name="Ghodhbane-Gtari F."/>
            <person name="Swanson E."/>
            <person name="Gueddou A."/>
            <person name="Hezbri K."/>
            <person name="Ktari K."/>
            <person name="Nouioui I."/>
            <person name="Morris K."/>
            <person name="Simpson S."/>
            <person name="Abebe-Akele F."/>
            <person name="Thomas K."/>
            <person name="Gtari M."/>
            <person name="Tisa L.S."/>
        </authorList>
    </citation>
    <scope>NUCLEOTIDE SEQUENCE [LARGE SCALE GENOMIC DNA]</scope>
    <source>
        <strain evidence="4">NRRL B-16386</strain>
    </source>
</reference>
<feature type="transmembrane region" description="Helical" evidence="2">
    <location>
        <begin position="140"/>
        <end position="166"/>
    </location>
</feature>
<name>A0A1V2IKT8_9ACTN</name>
<feature type="compositionally biased region" description="Low complexity" evidence="1">
    <location>
        <begin position="218"/>
        <end position="252"/>
    </location>
</feature>
<dbReference type="AlphaFoldDB" id="A0A1V2IKT8"/>
<evidence type="ECO:0000256" key="2">
    <source>
        <dbReference type="SAM" id="Phobius"/>
    </source>
</evidence>
<feature type="transmembrane region" description="Helical" evidence="2">
    <location>
        <begin position="75"/>
        <end position="94"/>
    </location>
</feature>
<dbReference type="OrthoDB" id="37447at2"/>
<comment type="caution">
    <text evidence="3">The sequence shown here is derived from an EMBL/GenBank/DDBJ whole genome shotgun (WGS) entry which is preliminary data.</text>
</comment>
<dbReference type="EMBL" id="MOMC01000002">
    <property type="protein sequence ID" value="ONH33804.1"/>
    <property type="molecule type" value="Genomic_DNA"/>
</dbReference>
<evidence type="ECO:0008006" key="5">
    <source>
        <dbReference type="Google" id="ProtNLM"/>
    </source>
</evidence>
<keyword evidence="2" id="KW-0472">Membrane</keyword>
<dbReference type="STRING" id="1834516.BL253_00250"/>
<evidence type="ECO:0000256" key="1">
    <source>
        <dbReference type="SAM" id="MobiDB-lite"/>
    </source>
</evidence>
<feature type="compositionally biased region" description="Acidic residues" evidence="1">
    <location>
        <begin position="196"/>
        <end position="208"/>
    </location>
</feature>
<feature type="region of interest" description="Disordered" evidence="1">
    <location>
        <begin position="176"/>
        <end position="261"/>
    </location>
</feature>
<dbReference type="Pfam" id="PF17248">
    <property type="entry name" value="DUF5317"/>
    <property type="match status" value="1"/>
</dbReference>
<accession>A0A1V2IKT8</accession>
<dbReference type="InterPro" id="IPR035168">
    <property type="entry name" value="DUF5317"/>
</dbReference>
<gene>
    <name evidence="3" type="ORF">BL253_00250</name>
</gene>
<organism evidence="3 4">
    <name type="scientific">Pseudofrankia asymbiotica</name>
    <dbReference type="NCBI Taxonomy" id="1834516"/>
    <lineage>
        <taxon>Bacteria</taxon>
        <taxon>Bacillati</taxon>
        <taxon>Actinomycetota</taxon>
        <taxon>Actinomycetes</taxon>
        <taxon>Frankiales</taxon>
        <taxon>Frankiaceae</taxon>
        <taxon>Pseudofrankia</taxon>
    </lineage>
</organism>
<sequence>MFVLLVLALLIGLLVARLRGGTLEALGRVRVRLGWLAGGVVLALVIAAFVDSARTVGWIAAAALAAALTAANRRVPGLFLLFFGLALNAAVIGANHGQMPVSTAAISSAGVERDDVASSRYYTLADHDTRLRVLGDVVPFPFWVAPSVLSAGDVLIVSGVALFAGLAPVRANRTLRARGAERARKRRQRQRAAATTDEDGPADDTDADADAREGLDGPPAATRRPRRPAAALPAGRPADASSSGTSTAASLTKEPGRRSDP</sequence>
<evidence type="ECO:0000313" key="3">
    <source>
        <dbReference type="EMBL" id="ONH33804.1"/>
    </source>
</evidence>
<dbReference type="Proteomes" id="UP000188929">
    <property type="component" value="Unassembled WGS sequence"/>
</dbReference>
<protein>
    <recommendedName>
        <fullName evidence="5">DUF5317 domain-containing protein</fullName>
    </recommendedName>
</protein>